<evidence type="ECO:0000313" key="2">
    <source>
        <dbReference type="Proteomes" id="UP001066276"/>
    </source>
</evidence>
<comment type="caution">
    <text evidence="1">The sequence shown here is derived from an EMBL/GenBank/DDBJ whole genome shotgun (WGS) entry which is preliminary data.</text>
</comment>
<evidence type="ECO:0000313" key="1">
    <source>
        <dbReference type="EMBL" id="KAJ1218747.1"/>
    </source>
</evidence>
<proteinExistence type="predicted"/>
<name>A0AAV7X1C1_PLEWA</name>
<keyword evidence="2" id="KW-1185">Reference proteome</keyword>
<sequence>MALRQLVSTRLLRDSVYLPASAPLLGDSGCMEIEEGPYTDVSVLRNQNLRPRLAMNASRFIFSPGSVRLHYGRRYFRCTRRVFSCDGYGHLWSRRSNLLAPALLVQRVDFRAVNPEVFLFLKTTKRFSGAVNPEVFLFLKTTKCFIGGLEEQ</sequence>
<protein>
    <submittedName>
        <fullName evidence="1">Uncharacterized protein</fullName>
    </submittedName>
</protein>
<dbReference type="EMBL" id="JANPWB010000001">
    <property type="protein sequence ID" value="KAJ1218747.1"/>
    <property type="molecule type" value="Genomic_DNA"/>
</dbReference>
<gene>
    <name evidence="1" type="ORF">NDU88_006323</name>
</gene>
<accession>A0AAV7X1C1</accession>
<dbReference type="Proteomes" id="UP001066276">
    <property type="component" value="Chromosome 1_1"/>
</dbReference>
<reference evidence="1" key="1">
    <citation type="journal article" date="2022" name="bioRxiv">
        <title>Sequencing and chromosome-scale assembly of the giantPleurodeles waltlgenome.</title>
        <authorList>
            <person name="Brown T."/>
            <person name="Elewa A."/>
            <person name="Iarovenko S."/>
            <person name="Subramanian E."/>
            <person name="Araus A.J."/>
            <person name="Petzold A."/>
            <person name="Susuki M."/>
            <person name="Suzuki K.-i.T."/>
            <person name="Hayashi T."/>
            <person name="Toyoda A."/>
            <person name="Oliveira C."/>
            <person name="Osipova E."/>
            <person name="Leigh N.D."/>
            <person name="Simon A."/>
            <person name="Yun M.H."/>
        </authorList>
    </citation>
    <scope>NUCLEOTIDE SEQUENCE</scope>
    <source>
        <strain evidence="1">20211129_DDA</strain>
        <tissue evidence="1">Liver</tissue>
    </source>
</reference>
<organism evidence="1 2">
    <name type="scientific">Pleurodeles waltl</name>
    <name type="common">Iberian ribbed newt</name>
    <dbReference type="NCBI Taxonomy" id="8319"/>
    <lineage>
        <taxon>Eukaryota</taxon>
        <taxon>Metazoa</taxon>
        <taxon>Chordata</taxon>
        <taxon>Craniata</taxon>
        <taxon>Vertebrata</taxon>
        <taxon>Euteleostomi</taxon>
        <taxon>Amphibia</taxon>
        <taxon>Batrachia</taxon>
        <taxon>Caudata</taxon>
        <taxon>Salamandroidea</taxon>
        <taxon>Salamandridae</taxon>
        <taxon>Pleurodelinae</taxon>
        <taxon>Pleurodeles</taxon>
    </lineage>
</organism>
<dbReference type="AlphaFoldDB" id="A0AAV7X1C1"/>